<evidence type="ECO:0000313" key="3">
    <source>
        <dbReference type="Proteomes" id="UP000682358"/>
    </source>
</evidence>
<dbReference type="EMBL" id="CP123373">
    <property type="protein sequence ID" value="WHT95883.1"/>
    <property type="molecule type" value="Genomic_DNA"/>
</dbReference>
<keyword evidence="2" id="KW-0614">Plasmid</keyword>
<organism evidence="2 3">
    <name type="scientific">Providencia rettgeri</name>
    <dbReference type="NCBI Taxonomy" id="587"/>
    <lineage>
        <taxon>Bacteria</taxon>
        <taxon>Pseudomonadati</taxon>
        <taxon>Pseudomonadota</taxon>
        <taxon>Gammaproteobacteria</taxon>
        <taxon>Enterobacterales</taxon>
        <taxon>Morganellaceae</taxon>
        <taxon>Providencia</taxon>
    </lineage>
</organism>
<feature type="signal peptide" evidence="1">
    <location>
        <begin position="1"/>
        <end position="22"/>
    </location>
</feature>
<evidence type="ECO:0000313" key="2">
    <source>
        <dbReference type="EMBL" id="WHT95883.1"/>
    </source>
</evidence>
<feature type="chain" id="PRO_5042521443" evidence="1">
    <location>
        <begin position="23"/>
        <end position="440"/>
    </location>
</feature>
<protein>
    <submittedName>
        <fullName evidence="2">TrbC family F-type conjugative pilus assembly protein</fullName>
    </submittedName>
</protein>
<reference evidence="2" key="1">
    <citation type="submission" date="2023-04" db="EMBL/GenBank/DDBJ databases">
        <title>Co-integrate Col3M blaNDM-1-harbouring plasmids in clinical Providencia rettgeri isolates from Argentina.</title>
        <authorList>
            <person name="de Belder D."/>
            <person name="Martino F."/>
            <person name="Tijet N."/>
            <person name="Melano R.G."/>
            <person name="Faccone D."/>
            <person name="de Mendieta J.M."/>
            <person name="Rapoport M."/>
            <person name="Albornoz E."/>
            <person name="Petroni A."/>
            <person name="Tuduri E."/>
            <person name="Derdoy L."/>
            <person name="Cogut S."/>
            <person name="Errecalde L."/>
            <person name="Pasteran F."/>
            <person name="Corso A."/>
            <person name="Gomez S.A."/>
        </authorList>
    </citation>
    <scope>NUCLEOTIDE SEQUENCE</scope>
    <source>
        <strain evidence="2">PreM15628</strain>
        <plasmid evidence="2">p15628A_320</plasmid>
    </source>
</reference>
<dbReference type="Pfam" id="PF09673">
    <property type="entry name" value="TrbC_Ftype"/>
    <property type="match status" value="1"/>
</dbReference>
<name>A0AAJ6FXY8_PRORE</name>
<accession>A0AAJ6FXY8</accession>
<sequence length="440" mass="49333">MHCFNRIMVCAIAALGICAASAQDTTTIFDNSEKANAIAEKLKKEGFGQTQQQPAGQDEKWLHANQKKVLQQAEALKQQMPGVAEGESNERVQYYQQAAEELSATSMAGMRNGLEKQVGLSKQESSLFGGDEFAVKEDVFAIFISFSMSDAEIKDALQAASRANAKVFLKGMKNGHTSITDTMKTIRQIASGMDNPPETRFNPKAFETFGVTQVPTIIYQDKGKVYLAKGIMNLGWLKAQVQNGVEVGDLGQKGPTKPVKERSIIETMQERLAKYDWEGQKKKTIQSFWSRQQFEQLPAARLNKIWFINPTVRVKADVVNPRGDVLARAGDVLNPLDIPTGQQNFLLFDATDTRQLEWATKEAAKKHTGPVVIMTSQISKEKGWDHLEALRQQFQQEIYLIPKELIKRFHIAALPVMITPDMTKKVFKVEQFEMELANWS</sequence>
<dbReference type="AlphaFoldDB" id="A0AAJ6FXY8"/>
<keyword evidence="1" id="KW-0732">Signal</keyword>
<dbReference type="Proteomes" id="UP000682358">
    <property type="component" value="Plasmid p15628A_320"/>
</dbReference>
<gene>
    <name evidence="2" type="ORF">KOF27_20425</name>
</gene>
<evidence type="ECO:0000256" key="1">
    <source>
        <dbReference type="SAM" id="SignalP"/>
    </source>
</evidence>
<proteinExistence type="predicted"/>
<geneLocation type="plasmid" evidence="2 3">
    <name>p15628A_320</name>
</geneLocation>
<dbReference type="InterPro" id="IPR019106">
    <property type="entry name" value="T4SS_TrbC"/>
</dbReference>